<dbReference type="EMBL" id="JAQQWE010000001">
    <property type="protein sequence ID" value="KAK7966473.1"/>
    <property type="molecule type" value="Genomic_DNA"/>
</dbReference>
<name>A0ABR1QUZ9_9PEZI</name>
<dbReference type="Proteomes" id="UP001391051">
    <property type="component" value="Unassembled WGS sequence"/>
</dbReference>
<dbReference type="GeneID" id="92070034"/>
<accession>A0ABR1QUZ9</accession>
<protein>
    <submittedName>
        <fullName evidence="2">Uncharacterized protein</fullName>
    </submittedName>
</protein>
<comment type="caution">
    <text evidence="2">The sequence shown here is derived from an EMBL/GenBank/DDBJ whole genome shotgun (WGS) entry which is preliminary data.</text>
</comment>
<dbReference type="RefSeq" id="XP_066705865.1">
    <property type="nucleotide sequence ID" value="XM_066836972.1"/>
</dbReference>
<feature type="compositionally biased region" description="Basic and acidic residues" evidence="1">
    <location>
        <begin position="95"/>
        <end position="117"/>
    </location>
</feature>
<evidence type="ECO:0000256" key="1">
    <source>
        <dbReference type="SAM" id="MobiDB-lite"/>
    </source>
</evidence>
<feature type="region of interest" description="Disordered" evidence="1">
    <location>
        <begin position="76"/>
        <end position="117"/>
    </location>
</feature>
<organism evidence="2 3">
    <name type="scientific">Apiospora aurea</name>
    <dbReference type="NCBI Taxonomy" id="335848"/>
    <lineage>
        <taxon>Eukaryota</taxon>
        <taxon>Fungi</taxon>
        <taxon>Dikarya</taxon>
        <taxon>Ascomycota</taxon>
        <taxon>Pezizomycotina</taxon>
        <taxon>Sordariomycetes</taxon>
        <taxon>Xylariomycetidae</taxon>
        <taxon>Amphisphaeriales</taxon>
        <taxon>Apiosporaceae</taxon>
        <taxon>Apiospora</taxon>
    </lineage>
</organism>
<reference evidence="2 3" key="1">
    <citation type="submission" date="2023-01" db="EMBL/GenBank/DDBJ databases">
        <title>Analysis of 21 Apiospora genomes using comparative genomics revels a genus with tremendous synthesis potential of carbohydrate active enzymes and secondary metabolites.</title>
        <authorList>
            <person name="Sorensen T."/>
        </authorList>
    </citation>
    <scope>NUCLEOTIDE SEQUENCE [LARGE SCALE GENOMIC DNA]</scope>
    <source>
        <strain evidence="2 3">CBS 24483</strain>
    </source>
</reference>
<evidence type="ECO:0000313" key="2">
    <source>
        <dbReference type="EMBL" id="KAK7966473.1"/>
    </source>
</evidence>
<gene>
    <name evidence="2" type="ORF">PG986_000750</name>
</gene>
<evidence type="ECO:0000313" key="3">
    <source>
        <dbReference type="Proteomes" id="UP001391051"/>
    </source>
</evidence>
<keyword evidence="3" id="KW-1185">Reference proteome</keyword>
<proteinExistence type="predicted"/>
<sequence length="117" mass="12812">MGQKNTSLPPSFSKKPLCFRRVAAADAAPELDCMVVYRTPMLTMPILLSREQTPSRTLAAGATPVMVSILHEAETNQPAPAVRRRATKTTAIRPLVKENRTLREDLSGQKGPRQDTG</sequence>